<evidence type="ECO:0000313" key="9">
    <source>
        <dbReference type="Proteomes" id="UP001017257"/>
    </source>
</evidence>
<dbReference type="CDD" id="cd17535">
    <property type="entry name" value="REC_NarL-like"/>
    <property type="match status" value="1"/>
</dbReference>
<protein>
    <submittedName>
        <fullName evidence="8">Response regulator transcription factor</fullName>
    </submittedName>
</protein>
<proteinExistence type="predicted"/>
<dbReference type="SUPFAM" id="SSF52172">
    <property type="entry name" value="CheY-like"/>
    <property type="match status" value="1"/>
</dbReference>
<dbReference type="RefSeq" id="WP_173949195.1">
    <property type="nucleotide sequence ID" value="NZ_CP102845.1"/>
</dbReference>
<dbReference type="SUPFAM" id="SSF46894">
    <property type="entry name" value="C-terminal effector domain of the bipartite response regulators"/>
    <property type="match status" value="1"/>
</dbReference>
<feature type="domain" description="Response regulatory" evidence="7">
    <location>
        <begin position="3"/>
        <end position="119"/>
    </location>
</feature>
<evidence type="ECO:0000313" key="8">
    <source>
        <dbReference type="EMBL" id="UVF17924.1"/>
    </source>
</evidence>
<evidence type="ECO:0000259" key="7">
    <source>
        <dbReference type="PROSITE" id="PS50110"/>
    </source>
</evidence>
<dbReference type="CDD" id="cd06170">
    <property type="entry name" value="LuxR_C_like"/>
    <property type="match status" value="1"/>
</dbReference>
<name>A0ABY5RM10_9HYPH</name>
<dbReference type="InterPro" id="IPR011006">
    <property type="entry name" value="CheY-like_superfamily"/>
</dbReference>
<accession>A0ABY5RM10</accession>
<dbReference type="Pfam" id="PF00072">
    <property type="entry name" value="Response_reg"/>
    <property type="match status" value="1"/>
</dbReference>
<keyword evidence="3" id="KW-0238">DNA-binding</keyword>
<dbReference type="Gene3D" id="3.40.50.2300">
    <property type="match status" value="1"/>
</dbReference>
<feature type="domain" description="HTH luxR-type" evidence="6">
    <location>
        <begin position="141"/>
        <end position="206"/>
    </location>
</feature>
<dbReference type="PANTHER" id="PTHR43214:SF41">
    <property type="entry name" value="NITRATE_NITRITE RESPONSE REGULATOR PROTEIN NARP"/>
    <property type="match status" value="1"/>
</dbReference>
<evidence type="ECO:0000256" key="1">
    <source>
        <dbReference type="ARBA" id="ARBA00022553"/>
    </source>
</evidence>
<reference evidence="8" key="1">
    <citation type="submission" date="2022-08" db="EMBL/GenBank/DDBJ databases">
        <title>Microvirga terrae sp. nov., isolated from soil.</title>
        <authorList>
            <person name="Kim K.H."/>
            <person name="Seo Y.L."/>
            <person name="Kim J.M."/>
            <person name="Lee J.K."/>
            <person name="Han D.M."/>
            <person name="Jeon C.O."/>
        </authorList>
    </citation>
    <scope>NUCLEOTIDE SEQUENCE</scope>
    <source>
        <strain evidence="8">R24</strain>
    </source>
</reference>
<evidence type="ECO:0000259" key="6">
    <source>
        <dbReference type="PROSITE" id="PS50043"/>
    </source>
</evidence>
<dbReference type="InterPro" id="IPR016032">
    <property type="entry name" value="Sig_transdc_resp-reg_C-effctor"/>
</dbReference>
<dbReference type="InterPro" id="IPR001789">
    <property type="entry name" value="Sig_transdc_resp-reg_receiver"/>
</dbReference>
<organism evidence="8 9">
    <name type="scientific">Microvirga terrae</name>
    <dbReference type="NCBI Taxonomy" id="2740529"/>
    <lineage>
        <taxon>Bacteria</taxon>
        <taxon>Pseudomonadati</taxon>
        <taxon>Pseudomonadota</taxon>
        <taxon>Alphaproteobacteria</taxon>
        <taxon>Hyphomicrobiales</taxon>
        <taxon>Methylobacteriaceae</taxon>
        <taxon>Microvirga</taxon>
    </lineage>
</organism>
<evidence type="ECO:0000256" key="3">
    <source>
        <dbReference type="ARBA" id="ARBA00023125"/>
    </source>
</evidence>
<evidence type="ECO:0000256" key="4">
    <source>
        <dbReference type="ARBA" id="ARBA00023163"/>
    </source>
</evidence>
<dbReference type="Proteomes" id="UP001017257">
    <property type="component" value="Chromosome"/>
</dbReference>
<keyword evidence="4" id="KW-0804">Transcription</keyword>
<feature type="modified residue" description="4-aspartylphosphate" evidence="5">
    <location>
        <position position="54"/>
    </location>
</feature>
<gene>
    <name evidence="8" type="ORF">HPT29_015520</name>
</gene>
<dbReference type="InterPro" id="IPR058245">
    <property type="entry name" value="NreC/VraR/RcsB-like_REC"/>
</dbReference>
<dbReference type="SMART" id="SM00448">
    <property type="entry name" value="REC"/>
    <property type="match status" value="1"/>
</dbReference>
<dbReference type="PROSITE" id="PS00622">
    <property type="entry name" value="HTH_LUXR_1"/>
    <property type="match status" value="1"/>
</dbReference>
<dbReference type="PROSITE" id="PS50110">
    <property type="entry name" value="RESPONSE_REGULATORY"/>
    <property type="match status" value="1"/>
</dbReference>
<dbReference type="PANTHER" id="PTHR43214">
    <property type="entry name" value="TWO-COMPONENT RESPONSE REGULATOR"/>
    <property type="match status" value="1"/>
</dbReference>
<evidence type="ECO:0000256" key="2">
    <source>
        <dbReference type="ARBA" id="ARBA00023015"/>
    </source>
</evidence>
<keyword evidence="9" id="KW-1185">Reference proteome</keyword>
<keyword evidence="1 5" id="KW-0597">Phosphoprotein</keyword>
<dbReference type="EMBL" id="CP102845">
    <property type="protein sequence ID" value="UVF17924.1"/>
    <property type="molecule type" value="Genomic_DNA"/>
</dbReference>
<dbReference type="InterPro" id="IPR000792">
    <property type="entry name" value="Tscrpt_reg_LuxR_C"/>
</dbReference>
<sequence>MVRILIADDHDVVRSGLHTILSAQPGWEVVAEAENGRQAVQLAAETQPDVAILDYQLPLLNGVDATREIRAFQRQTEVLIFTMHESEPLLRELLQAGARGYLLKSDARKFLIAAVESLSHHKPFFTGKISETLLNAYLAHGHAVDSTLTTRERSVVQLIAEGHSNKEVAQILGVNLKTVESHRAAAMRKVNVKSTATLVRYAIRNKLVEP</sequence>
<dbReference type="Pfam" id="PF00196">
    <property type="entry name" value="GerE"/>
    <property type="match status" value="1"/>
</dbReference>
<evidence type="ECO:0000256" key="5">
    <source>
        <dbReference type="PROSITE-ProRule" id="PRU00169"/>
    </source>
</evidence>
<dbReference type="InterPro" id="IPR039420">
    <property type="entry name" value="WalR-like"/>
</dbReference>
<dbReference type="PROSITE" id="PS50043">
    <property type="entry name" value="HTH_LUXR_2"/>
    <property type="match status" value="1"/>
</dbReference>
<dbReference type="SMART" id="SM00421">
    <property type="entry name" value="HTH_LUXR"/>
    <property type="match status" value="1"/>
</dbReference>
<dbReference type="PRINTS" id="PR00038">
    <property type="entry name" value="HTHLUXR"/>
</dbReference>
<keyword evidence="2" id="KW-0805">Transcription regulation</keyword>